<evidence type="ECO:0000259" key="3">
    <source>
        <dbReference type="Pfam" id="PF25954"/>
    </source>
</evidence>
<dbReference type="Gene3D" id="1.10.287.470">
    <property type="entry name" value="Helix hairpin bin"/>
    <property type="match status" value="2"/>
</dbReference>
<feature type="coiled-coil region" evidence="2">
    <location>
        <begin position="123"/>
        <end position="171"/>
    </location>
</feature>
<dbReference type="GO" id="GO:0015562">
    <property type="term" value="F:efflux transmembrane transporter activity"/>
    <property type="evidence" value="ECO:0007669"/>
    <property type="project" value="TreeGrafter"/>
</dbReference>
<feature type="domain" description="CusB-like beta-barrel" evidence="3">
    <location>
        <begin position="276"/>
        <end position="343"/>
    </location>
</feature>
<evidence type="ECO:0000313" key="5">
    <source>
        <dbReference type="Proteomes" id="UP000199302"/>
    </source>
</evidence>
<dbReference type="OrthoDB" id="9806939at2"/>
<dbReference type="NCBIfam" id="TIGR01730">
    <property type="entry name" value="RND_mfp"/>
    <property type="match status" value="1"/>
</dbReference>
<dbReference type="Gene3D" id="2.40.420.20">
    <property type="match status" value="1"/>
</dbReference>
<evidence type="ECO:0000256" key="2">
    <source>
        <dbReference type="SAM" id="Coils"/>
    </source>
</evidence>
<dbReference type="Pfam" id="PF25954">
    <property type="entry name" value="Beta-barrel_RND_2"/>
    <property type="match status" value="1"/>
</dbReference>
<dbReference type="SUPFAM" id="SSF111369">
    <property type="entry name" value="HlyD-like secretion proteins"/>
    <property type="match status" value="2"/>
</dbReference>
<dbReference type="Gene3D" id="2.40.30.170">
    <property type="match status" value="1"/>
</dbReference>
<dbReference type="STRING" id="871652.SAMN04515673_11362"/>
<proteinExistence type="inferred from homology"/>
<reference evidence="4 5" key="1">
    <citation type="submission" date="2016-10" db="EMBL/GenBank/DDBJ databases">
        <authorList>
            <person name="de Groot N.N."/>
        </authorList>
    </citation>
    <scope>NUCLEOTIDE SEQUENCE [LARGE SCALE GENOMIC DNA]</scope>
    <source>
        <strain evidence="5">KMM 9023,NRIC 0796,JCM 17311,KCTC 23692</strain>
    </source>
</reference>
<dbReference type="Proteomes" id="UP000199302">
    <property type="component" value="Unassembled WGS sequence"/>
</dbReference>
<keyword evidence="5" id="KW-1185">Reference proteome</keyword>
<dbReference type="InterPro" id="IPR006143">
    <property type="entry name" value="RND_pump_MFP"/>
</dbReference>
<name>A0A1I6EKV5_9RHOB</name>
<dbReference type="InterPro" id="IPR058792">
    <property type="entry name" value="Beta-barrel_RND_2"/>
</dbReference>
<evidence type="ECO:0000256" key="1">
    <source>
        <dbReference type="ARBA" id="ARBA00009477"/>
    </source>
</evidence>
<protein>
    <submittedName>
        <fullName evidence="4">Membrane fusion protein, multidrug efflux system</fullName>
    </submittedName>
</protein>
<gene>
    <name evidence="4" type="ORF">SAMN04515673_11362</name>
</gene>
<dbReference type="RefSeq" id="WP_092082177.1">
    <property type="nucleotide sequence ID" value="NZ_FOYI01000013.1"/>
</dbReference>
<dbReference type="PANTHER" id="PTHR30469:SF29">
    <property type="entry name" value="BLR2860 PROTEIN"/>
    <property type="match status" value="1"/>
</dbReference>
<dbReference type="GO" id="GO:1990281">
    <property type="term" value="C:efflux pump complex"/>
    <property type="evidence" value="ECO:0007669"/>
    <property type="project" value="TreeGrafter"/>
</dbReference>
<sequence>MKPFPLLVALLAAFVLYLLVFEREMLAERVPFLFGAEEGETAEPGGTAPEVAPDSVAVVAQTFEAREIDGAVRLRGETAAARQVELRAETSGQVISEPRRKGAFVEDGALLCEIDIGTRQVALAEARARLAEARARVPEAQSRIPEANARVEEARALLAEAEINANAAARLVSEGFASETRVAATRAAVRSAEATLSSAQSGLEAAKAGVESTTAGIQSAEAAVAAAQKELDRLQMRAPFAGLLESDSAELGSLLQPGSLCATVLQLDPIKLVGFVPETEVDRVSLGAQAAGRLSNGRTLQGDVTFISRSADPTTRTFRVEIDVPNPDLSVRDGQTAEILISAAGAKAHLIPQSALTLDDEGRLGIRYVDAGSTARFAPVTVLRDTVDGIWVEGLPETVKIITLGQEYVEDGVPVAPHFREAKG</sequence>
<dbReference type="PANTHER" id="PTHR30469">
    <property type="entry name" value="MULTIDRUG RESISTANCE PROTEIN MDTA"/>
    <property type="match status" value="1"/>
</dbReference>
<dbReference type="AlphaFoldDB" id="A0A1I6EKV5"/>
<comment type="similarity">
    <text evidence="1">Belongs to the membrane fusion protein (MFP) (TC 8.A.1) family.</text>
</comment>
<organism evidence="4 5">
    <name type="scientific">Poseidonocella sedimentorum</name>
    <dbReference type="NCBI Taxonomy" id="871652"/>
    <lineage>
        <taxon>Bacteria</taxon>
        <taxon>Pseudomonadati</taxon>
        <taxon>Pseudomonadota</taxon>
        <taxon>Alphaproteobacteria</taxon>
        <taxon>Rhodobacterales</taxon>
        <taxon>Roseobacteraceae</taxon>
        <taxon>Poseidonocella</taxon>
    </lineage>
</organism>
<dbReference type="Gene3D" id="2.40.50.100">
    <property type="match status" value="2"/>
</dbReference>
<dbReference type="EMBL" id="FOYI01000013">
    <property type="protein sequence ID" value="SFR18181.1"/>
    <property type="molecule type" value="Genomic_DNA"/>
</dbReference>
<accession>A0A1I6EKV5</accession>
<evidence type="ECO:0000313" key="4">
    <source>
        <dbReference type="EMBL" id="SFR18181.1"/>
    </source>
</evidence>
<keyword evidence="2" id="KW-0175">Coiled coil</keyword>